<reference evidence="3" key="1">
    <citation type="submission" date="2019-02" db="EMBL/GenBank/DDBJ databases">
        <title>Isolation and identification of novel species under the genus Muribaculum.</title>
        <authorList>
            <person name="Miyake S."/>
            <person name="Ding Y."/>
            <person name="Low A."/>
            <person name="Soh M."/>
            <person name="Seedorf H."/>
        </authorList>
    </citation>
    <scope>NUCLEOTIDE SEQUENCE [LARGE SCALE GENOMIC DNA]</scope>
    <source>
        <strain evidence="3">H5</strain>
    </source>
</reference>
<keyword evidence="2" id="KW-0012">Acyltransferase</keyword>
<dbReference type="InterPro" id="IPR045746">
    <property type="entry name" value="ACT14924-like_Acyltransf_dom"/>
</dbReference>
<proteinExistence type="predicted"/>
<evidence type="ECO:0000259" key="1">
    <source>
        <dbReference type="Pfam" id="PF19576"/>
    </source>
</evidence>
<name>A0A4P7W5B0_9BACT</name>
<sequence length="278" mass="31162">MRNDKAPMRIDVDEVLRLRMPGYYKFIPGFAIKMLERAICQDGLNRLLLHNADKSGVDFCRGVIDDLGVSYRVNGSLPENDSRVIIVSNHPLGGLDGMILAAMVSEQYGGRKDVKFVVNDLLTFVEPLRPIFLGVNKHGKQSREAAISLEEAFESDVPMLMFPAGLVSRQSGEGVIADLKWNKMVVNKAISSHRDIIPLHFGGENSRFFYKFARLRTLLGLKFNIEMVRLPAEVFKSAGKTFDINIGDPIRWETLRGGKYAQSEADCLREAVYSLAPR</sequence>
<dbReference type="KEGG" id="ddb:E7747_13650"/>
<keyword evidence="3" id="KW-1185">Reference proteome</keyword>
<dbReference type="GO" id="GO:0016746">
    <property type="term" value="F:acyltransferase activity"/>
    <property type="evidence" value="ECO:0007669"/>
    <property type="project" value="UniProtKB-KW"/>
</dbReference>
<keyword evidence="2" id="KW-0808">Transferase</keyword>
<evidence type="ECO:0000313" key="2">
    <source>
        <dbReference type="EMBL" id="QCD43231.1"/>
    </source>
</evidence>
<dbReference type="Proteomes" id="UP000297149">
    <property type="component" value="Chromosome"/>
</dbReference>
<dbReference type="EMBL" id="CP039396">
    <property type="protein sequence ID" value="QCD43231.1"/>
    <property type="molecule type" value="Genomic_DNA"/>
</dbReference>
<gene>
    <name evidence="2" type="ORF">E7747_13650</name>
</gene>
<dbReference type="RefSeq" id="WP_136416561.1">
    <property type="nucleotide sequence ID" value="NZ_CP039396.1"/>
</dbReference>
<dbReference type="SUPFAM" id="SSF69593">
    <property type="entry name" value="Glycerol-3-phosphate (1)-acyltransferase"/>
    <property type="match status" value="1"/>
</dbReference>
<dbReference type="Pfam" id="PF19576">
    <property type="entry name" value="Acyltransf_2"/>
    <property type="match status" value="1"/>
</dbReference>
<organism evidence="2 3">
    <name type="scientific">Duncaniella dubosii</name>
    <dbReference type="NCBI Taxonomy" id="2518971"/>
    <lineage>
        <taxon>Bacteria</taxon>
        <taxon>Pseudomonadati</taxon>
        <taxon>Bacteroidota</taxon>
        <taxon>Bacteroidia</taxon>
        <taxon>Bacteroidales</taxon>
        <taxon>Muribaculaceae</taxon>
        <taxon>Duncaniella</taxon>
    </lineage>
</organism>
<dbReference type="AlphaFoldDB" id="A0A4P7W5B0"/>
<protein>
    <submittedName>
        <fullName evidence="2">Glycerol acyltransferase</fullName>
    </submittedName>
</protein>
<accession>A0A4P7W5B0</accession>
<evidence type="ECO:0000313" key="3">
    <source>
        <dbReference type="Proteomes" id="UP000297149"/>
    </source>
</evidence>
<feature type="domain" description="Putative acyltransferase ACT14924-like acyltransferase" evidence="1">
    <location>
        <begin position="15"/>
        <end position="274"/>
    </location>
</feature>